<sequence>MRRRLPSFPREPGPVALIAIVVLVIACGAWALVDVGRAKGPAEPVTGNGAPTAAYVPTAPLEVPPSGAATSGAPPSQAGTPSPGTDGVIGSPARAPTTTKAAGPVPTTAARSRPTATRPTPTEPGTTPATATLAGTYSLDVVWTGRFQASVVLHNDTASQQSWTILLTYGSGITANAAAWVDGAPSPKVGRTGNSWTFTAGAPLAAGNGQTLRVQFDISDQKAPTSVSCTVNGRACVMS</sequence>
<dbReference type="RefSeq" id="WP_344125006.1">
    <property type="nucleotide sequence ID" value="NZ_BAAALT010000003.1"/>
</dbReference>
<feature type="compositionally biased region" description="Low complexity" evidence="1">
    <location>
        <begin position="64"/>
        <end position="79"/>
    </location>
</feature>
<feature type="domain" description="CBM2" evidence="2">
    <location>
        <begin position="133"/>
        <end position="236"/>
    </location>
</feature>
<evidence type="ECO:0000313" key="4">
    <source>
        <dbReference type="Proteomes" id="UP001500218"/>
    </source>
</evidence>
<dbReference type="InterPro" id="IPR001919">
    <property type="entry name" value="CBD2"/>
</dbReference>
<name>A0ABN2LBE3_9ACTN</name>
<keyword evidence="4" id="KW-1185">Reference proteome</keyword>
<gene>
    <name evidence="3" type="ORF">GCM10009682_01040</name>
</gene>
<dbReference type="InterPro" id="IPR012291">
    <property type="entry name" value="CBM2_carb-bd_dom_sf"/>
</dbReference>
<dbReference type="SMART" id="SM00637">
    <property type="entry name" value="CBD_II"/>
    <property type="match status" value="1"/>
</dbReference>
<reference evidence="3 4" key="1">
    <citation type="journal article" date="2019" name="Int. J. Syst. Evol. Microbiol.">
        <title>The Global Catalogue of Microorganisms (GCM) 10K type strain sequencing project: providing services to taxonomists for standard genome sequencing and annotation.</title>
        <authorList>
            <consortium name="The Broad Institute Genomics Platform"/>
            <consortium name="The Broad Institute Genome Sequencing Center for Infectious Disease"/>
            <person name="Wu L."/>
            <person name="Ma J."/>
        </authorList>
    </citation>
    <scope>NUCLEOTIDE SEQUENCE [LARGE SCALE GENOMIC DNA]</scope>
    <source>
        <strain evidence="3 4">JCM 13250</strain>
    </source>
</reference>
<dbReference type="PROSITE" id="PS51257">
    <property type="entry name" value="PROKAR_LIPOPROTEIN"/>
    <property type="match status" value="1"/>
</dbReference>
<dbReference type="Gene3D" id="2.60.40.290">
    <property type="match status" value="1"/>
</dbReference>
<dbReference type="Proteomes" id="UP001500218">
    <property type="component" value="Unassembled WGS sequence"/>
</dbReference>
<protein>
    <recommendedName>
        <fullName evidence="2">CBM2 domain-containing protein</fullName>
    </recommendedName>
</protein>
<dbReference type="EMBL" id="BAAALT010000003">
    <property type="protein sequence ID" value="GAA1782748.1"/>
    <property type="molecule type" value="Genomic_DNA"/>
</dbReference>
<evidence type="ECO:0000256" key="1">
    <source>
        <dbReference type="SAM" id="MobiDB-lite"/>
    </source>
</evidence>
<organism evidence="3 4">
    <name type="scientific">Luedemannella flava</name>
    <dbReference type="NCBI Taxonomy" id="349316"/>
    <lineage>
        <taxon>Bacteria</taxon>
        <taxon>Bacillati</taxon>
        <taxon>Actinomycetota</taxon>
        <taxon>Actinomycetes</taxon>
        <taxon>Micromonosporales</taxon>
        <taxon>Micromonosporaceae</taxon>
        <taxon>Luedemannella</taxon>
    </lineage>
</organism>
<evidence type="ECO:0000259" key="2">
    <source>
        <dbReference type="SMART" id="SM00637"/>
    </source>
</evidence>
<evidence type="ECO:0000313" key="3">
    <source>
        <dbReference type="EMBL" id="GAA1782748.1"/>
    </source>
</evidence>
<comment type="caution">
    <text evidence="3">The sequence shown here is derived from an EMBL/GenBank/DDBJ whole genome shotgun (WGS) entry which is preliminary data.</text>
</comment>
<feature type="region of interest" description="Disordered" evidence="1">
    <location>
        <begin position="56"/>
        <end position="131"/>
    </location>
</feature>
<feature type="compositionally biased region" description="Low complexity" evidence="1">
    <location>
        <begin position="106"/>
        <end position="131"/>
    </location>
</feature>
<accession>A0ABN2LBE3</accession>
<proteinExistence type="predicted"/>